<protein>
    <submittedName>
        <fullName evidence="3">Uncharacterized protein</fullName>
    </submittedName>
</protein>
<evidence type="ECO:0000313" key="4">
    <source>
        <dbReference type="Proteomes" id="UP000249218"/>
    </source>
</evidence>
<feature type="signal peptide" evidence="2">
    <location>
        <begin position="1"/>
        <end position="22"/>
    </location>
</feature>
<evidence type="ECO:0000256" key="2">
    <source>
        <dbReference type="SAM" id="SignalP"/>
    </source>
</evidence>
<evidence type="ECO:0000256" key="1">
    <source>
        <dbReference type="SAM" id="MobiDB-lite"/>
    </source>
</evidence>
<accession>A0A2W1BFH8</accession>
<feature type="region of interest" description="Disordered" evidence="1">
    <location>
        <begin position="40"/>
        <end position="61"/>
    </location>
</feature>
<proteinExistence type="predicted"/>
<sequence length="201" mass="22878">MGEATWILRINIFVSVFLVIRPSEFPSFFDDDDLKDLGVKGHKSQYNPPTATGRSTDHGPGYVPAPRNDENSAIIPPNGLPVPYKPPQMFKKKPFNPYGRSDPKDQNIIQQMEEEEGEAIFPEDDGKAFGGDDFTDLDQLPKRLTDAGKWDEFRKLVAMEGWEDDAHMWAGYSKHLLQRSAHQEEKKAIVSLIQKYLFPIK</sequence>
<dbReference type="OrthoDB" id="7449213at2759"/>
<organism evidence="3 4">
    <name type="scientific">Helicoverpa armigera</name>
    <name type="common">Cotton bollworm</name>
    <name type="synonym">Heliothis armigera</name>
    <dbReference type="NCBI Taxonomy" id="29058"/>
    <lineage>
        <taxon>Eukaryota</taxon>
        <taxon>Metazoa</taxon>
        <taxon>Ecdysozoa</taxon>
        <taxon>Arthropoda</taxon>
        <taxon>Hexapoda</taxon>
        <taxon>Insecta</taxon>
        <taxon>Pterygota</taxon>
        <taxon>Neoptera</taxon>
        <taxon>Endopterygota</taxon>
        <taxon>Lepidoptera</taxon>
        <taxon>Glossata</taxon>
        <taxon>Ditrysia</taxon>
        <taxon>Noctuoidea</taxon>
        <taxon>Noctuidae</taxon>
        <taxon>Heliothinae</taxon>
        <taxon>Helicoverpa</taxon>
    </lineage>
</organism>
<gene>
    <name evidence="3" type="primary">HaOG211102</name>
    <name evidence="3" type="ORF">B5X24_HaOG211102</name>
</gene>
<name>A0A2W1BFH8_HELAM</name>
<feature type="compositionally biased region" description="Polar residues" evidence="1">
    <location>
        <begin position="44"/>
        <end position="54"/>
    </location>
</feature>
<evidence type="ECO:0000313" key="3">
    <source>
        <dbReference type="EMBL" id="PZC72505.1"/>
    </source>
</evidence>
<keyword evidence="2" id="KW-0732">Signal</keyword>
<keyword evidence="4" id="KW-1185">Reference proteome</keyword>
<dbReference type="AlphaFoldDB" id="A0A2W1BFH8"/>
<feature type="chain" id="PRO_5016124161" evidence="2">
    <location>
        <begin position="23"/>
        <end position="201"/>
    </location>
</feature>
<dbReference type="EMBL" id="KZ150182">
    <property type="protein sequence ID" value="PZC72505.1"/>
    <property type="molecule type" value="Genomic_DNA"/>
</dbReference>
<dbReference type="Proteomes" id="UP000249218">
    <property type="component" value="Unassembled WGS sequence"/>
</dbReference>
<reference evidence="3 4" key="1">
    <citation type="journal article" date="2017" name="BMC Biol.">
        <title>Genomic innovations, transcriptional plasticity and gene loss underlying the evolution and divergence of two highly polyphagous and invasive Helicoverpa pest species.</title>
        <authorList>
            <person name="Pearce S.L."/>
            <person name="Clarke D.F."/>
            <person name="East P.D."/>
            <person name="Elfekih S."/>
            <person name="Gordon K.H."/>
            <person name="Jermiin L.S."/>
            <person name="McGaughran A."/>
            <person name="Oakeshott J.G."/>
            <person name="Papanikolaou A."/>
            <person name="Perera O.P."/>
            <person name="Rane R.V."/>
            <person name="Richards S."/>
            <person name="Tay W.T."/>
            <person name="Walsh T.K."/>
            <person name="Anderson A."/>
            <person name="Anderson C.J."/>
            <person name="Asgari S."/>
            <person name="Board P.G."/>
            <person name="Bretschneider A."/>
            <person name="Campbell P.M."/>
            <person name="Chertemps T."/>
            <person name="Christeller J.T."/>
            <person name="Coppin C.W."/>
            <person name="Downes S.J."/>
            <person name="Duan G."/>
            <person name="Farnsworth C.A."/>
            <person name="Good R.T."/>
            <person name="Han L.B."/>
            <person name="Han Y.C."/>
            <person name="Hatje K."/>
            <person name="Horne I."/>
            <person name="Huang Y.P."/>
            <person name="Hughes D.S."/>
            <person name="Jacquin-Joly E."/>
            <person name="James W."/>
            <person name="Jhangiani S."/>
            <person name="Kollmar M."/>
            <person name="Kuwar S.S."/>
            <person name="Li S."/>
            <person name="Liu N.Y."/>
            <person name="Maibeche M.T."/>
            <person name="Miller J.R."/>
            <person name="Montagne N."/>
            <person name="Perry T."/>
            <person name="Qu J."/>
            <person name="Song S.V."/>
            <person name="Sutton G.G."/>
            <person name="Vogel H."/>
            <person name="Walenz B.P."/>
            <person name="Xu W."/>
            <person name="Zhang H.J."/>
            <person name="Zou Z."/>
            <person name="Batterham P."/>
            <person name="Edwards O.R."/>
            <person name="Feyereisen R."/>
            <person name="Gibbs R.A."/>
            <person name="Heckel D.G."/>
            <person name="McGrath A."/>
            <person name="Robin C."/>
            <person name="Scherer S.E."/>
            <person name="Worley K.C."/>
            <person name="Wu Y.D."/>
        </authorList>
    </citation>
    <scope>NUCLEOTIDE SEQUENCE [LARGE SCALE GENOMIC DNA]</scope>
    <source>
        <strain evidence="3">Harm_GR_Male_#8</strain>
        <tissue evidence="3">Whole organism</tissue>
    </source>
</reference>